<feature type="region of interest" description="Disordered" evidence="2">
    <location>
        <begin position="171"/>
        <end position="242"/>
    </location>
</feature>
<feature type="region of interest" description="Disordered" evidence="2">
    <location>
        <begin position="259"/>
        <end position="311"/>
    </location>
</feature>
<dbReference type="AlphaFoldDB" id="A0AAN7CKU2"/>
<accession>A0AAN7CKU2</accession>
<comment type="caution">
    <text evidence="4">The sequence shown here is derived from an EMBL/GenBank/DDBJ whole genome shotgun (WGS) entry which is preliminary data.</text>
</comment>
<sequence length="442" mass="49450">MAARPPTRITVKRKRGEDDAGPVDFLRLERSKRYRSVSGEGLWLYQRKTVIAKPVIPAAEPPATGIPTIQPTREGDEKRLLKRSHKPPPGPAGRSGTRSENTATGAPPAPEQPVPTVLSHLTTERTRRFYLSRSYSPQPTAGVSKKRTAPAVFVERDAKKQRESLKAVIEEHNITVTQAPKSAGDSQAAEPSSAKDEQPTAALTQGPSAVKYKRPGTRARTAASKSKPAPPPSIPDRGNAGLDEVARLMDNWVLDEINKAREKTEAQNTKSKYSPATSRFRPKAPQHRRSETAQQAASATRAKDVNAGDTTDEEDYVVETYELVPAERLRDRPVPADRVGLLVFDTEPDMAEFFYGNESDDEDELLEDEDDENAENYYANDYPDEDLDWDDEFGYNAYHFVTQNASDMEEFDERDYDPEGLDEGNWSDEFWERCERAGRQLQ</sequence>
<dbReference type="InterPro" id="IPR040150">
    <property type="entry name" value="Iwr1"/>
</dbReference>
<feature type="domain" description="Transcription factor Iwr1" evidence="3">
    <location>
        <begin position="314"/>
        <end position="386"/>
    </location>
</feature>
<dbReference type="EMBL" id="MU860006">
    <property type="protein sequence ID" value="KAK4242603.1"/>
    <property type="molecule type" value="Genomic_DNA"/>
</dbReference>
<dbReference type="GO" id="GO:0005737">
    <property type="term" value="C:cytoplasm"/>
    <property type="evidence" value="ECO:0007669"/>
    <property type="project" value="TreeGrafter"/>
</dbReference>
<dbReference type="GO" id="GO:0006606">
    <property type="term" value="P:protein import into nucleus"/>
    <property type="evidence" value="ECO:0007669"/>
    <property type="project" value="InterPro"/>
</dbReference>
<reference evidence="4" key="2">
    <citation type="submission" date="2023-05" db="EMBL/GenBank/DDBJ databases">
        <authorList>
            <consortium name="Lawrence Berkeley National Laboratory"/>
            <person name="Steindorff A."/>
            <person name="Hensen N."/>
            <person name="Bonometti L."/>
            <person name="Westerberg I."/>
            <person name="Brannstrom I.O."/>
            <person name="Guillou S."/>
            <person name="Cros-Aarteil S."/>
            <person name="Calhoun S."/>
            <person name="Haridas S."/>
            <person name="Kuo A."/>
            <person name="Mondo S."/>
            <person name="Pangilinan J."/>
            <person name="Riley R."/>
            <person name="Labutti K."/>
            <person name="Andreopoulos B."/>
            <person name="Lipzen A."/>
            <person name="Chen C."/>
            <person name="Yanf M."/>
            <person name="Daum C."/>
            <person name="Ng V."/>
            <person name="Clum A."/>
            <person name="Ohm R."/>
            <person name="Martin F."/>
            <person name="Silar P."/>
            <person name="Natvig D."/>
            <person name="Lalanne C."/>
            <person name="Gautier V."/>
            <person name="Ament-Velasquez S.L."/>
            <person name="Kruys A."/>
            <person name="Hutchinson M.I."/>
            <person name="Powell A.J."/>
            <person name="Barry K."/>
            <person name="Miller A.N."/>
            <person name="Grigoriev I.V."/>
            <person name="Debuchy R."/>
            <person name="Gladieux P."/>
            <person name="Thoren M.H."/>
            <person name="Johannesson H."/>
        </authorList>
    </citation>
    <scope>NUCLEOTIDE SEQUENCE</scope>
    <source>
        <strain evidence="4">CBS 532.94</strain>
    </source>
</reference>
<feature type="region of interest" description="Disordered" evidence="2">
    <location>
        <begin position="1"/>
        <end position="22"/>
    </location>
</feature>
<reference evidence="4" key="1">
    <citation type="journal article" date="2023" name="Mol. Phylogenet. Evol.">
        <title>Genome-scale phylogeny and comparative genomics of the fungal order Sordariales.</title>
        <authorList>
            <person name="Hensen N."/>
            <person name="Bonometti L."/>
            <person name="Westerberg I."/>
            <person name="Brannstrom I.O."/>
            <person name="Guillou S."/>
            <person name="Cros-Aarteil S."/>
            <person name="Calhoun S."/>
            <person name="Haridas S."/>
            <person name="Kuo A."/>
            <person name="Mondo S."/>
            <person name="Pangilinan J."/>
            <person name="Riley R."/>
            <person name="LaButti K."/>
            <person name="Andreopoulos B."/>
            <person name="Lipzen A."/>
            <person name="Chen C."/>
            <person name="Yan M."/>
            <person name="Daum C."/>
            <person name="Ng V."/>
            <person name="Clum A."/>
            <person name="Steindorff A."/>
            <person name="Ohm R.A."/>
            <person name="Martin F."/>
            <person name="Silar P."/>
            <person name="Natvig D.O."/>
            <person name="Lalanne C."/>
            <person name="Gautier V."/>
            <person name="Ament-Velasquez S.L."/>
            <person name="Kruys A."/>
            <person name="Hutchinson M.I."/>
            <person name="Powell A.J."/>
            <person name="Barry K."/>
            <person name="Miller A.N."/>
            <person name="Grigoriev I.V."/>
            <person name="Debuchy R."/>
            <person name="Gladieux P."/>
            <person name="Hiltunen Thoren M."/>
            <person name="Johannesson H."/>
        </authorList>
    </citation>
    <scope>NUCLEOTIDE SEQUENCE</scope>
    <source>
        <strain evidence="4">CBS 532.94</strain>
    </source>
</reference>
<proteinExistence type="inferred from homology"/>
<evidence type="ECO:0000259" key="3">
    <source>
        <dbReference type="Pfam" id="PF08574"/>
    </source>
</evidence>
<dbReference type="PANTHER" id="PTHR28063:SF1">
    <property type="entry name" value="RNA POLYMERASE II NUCLEAR LOCALIZATION PROTEIN IWR1"/>
    <property type="match status" value="1"/>
</dbReference>
<evidence type="ECO:0000313" key="5">
    <source>
        <dbReference type="Proteomes" id="UP001303760"/>
    </source>
</evidence>
<name>A0AAN7CKU2_9PEZI</name>
<dbReference type="PANTHER" id="PTHR28063">
    <property type="entry name" value="RNA POLYMERASE II NUCLEAR LOCALIZATION PROTEIN IWR1"/>
    <property type="match status" value="1"/>
</dbReference>
<dbReference type="InterPro" id="IPR013883">
    <property type="entry name" value="TF_Iwr1_dom"/>
</dbReference>
<dbReference type="Pfam" id="PF08574">
    <property type="entry name" value="Iwr1"/>
    <property type="match status" value="1"/>
</dbReference>
<feature type="compositionally biased region" description="Acidic residues" evidence="2">
    <location>
        <begin position="358"/>
        <end position="374"/>
    </location>
</feature>
<protein>
    <recommendedName>
        <fullName evidence="3">Transcription factor Iwr1 domain-containing protein</fullName>
    </recommendedName>
</protein>
<gene>
    <name evidence="4" type="ORF">C8A03DRAFT_40101</name>
</gene>
<dbReference type="Proteomes" id="UP001303760">
    <property type="component" value="Unassembled WGS sequence"/>
</dbReference>
<evidence type="ECO:0000256" key="2">
    <source>
        <dbReference type="SAM" id="MobiDB-lite"/>
    </source>
</evidence>
<feature type="compositionally biased region" description="Polar residues" evidence="2">
    <location>
        <begin position="266"/>
        <end position="277"/>
    </location>
</feature>
<evidence type="ECO:0000313" key="4">
    <source>
        <dbReference type="EMBL" id="KAK4242603.1"/>
    </source>
</evidence>
<organism evidence="4 5">
    <name type="scientific">Achaetomium macrosporum</name>
    <dbReference type="NCBI Taxonomy" id="79813"/>
    <lineage>
        <taxon>Eukaryota</taxon>
        <taxon>Fungi</taxon>
        <taxon>Dikarya</taxon>
        <taxon>Ascomycota</taxon>
        <taxon>Pezizomycotina</taxon>
        <taxon>Sordariomycetes</taxon>
        <taxon>Sordariomycetidae</taxon>
        <taxon>Sordariales</taxon>
        <taxon>Chaetomiaceae</taxon>
        <taxon>Achaetomium</taxon>
    </lineage>
</organism>
<comment type="similarity">
    <text evidence="1">Belongs to the IWR1/SLC7A6OS family.</text>
</comment>
<keyword evidence="5" id="KW-1185">Reference proteome</keyword>
<feature type="region of interest" description="Disordered" evidence="2">
    <location>
        <begin position="356"/>
        <end position="385"/>
    </location>
</feature>
<evidence type="ECO:0000256" key="1">
    <source>
        <dbReference type="ARBA" id="ARBA00010218"/>
    </source>
</evidence>
<feature type="region of interest" description="Disordered" evidence="2">
    <location>
        <begin position="54"/>
        <end position="149"/>
    </location>
</feature>